<evidence type="ECO:0008006" key="4">
    <source>
        <dbReference type="Google" id="ProtNLM"/>
    </source>
</evidence>
<protein>
    <recommendedName>
        <fullName evidence="4">DUF2273 domain-containing protein</fullName>
    </recommendedName>
</protein>
<keyword evidence="1" id="KW-0812">Transmembrane</keyword>
<evidence type="ECO:0000313" key="2">
    <source>
        <dbReference type="EMBL" id="HCT14859.1"/>
    </source>
</evidence>
<dbReference type="AlphaFoldDB" id="A0A3D4T013"/>
<keyword evidence="1" id="KW-1133">Transmembrane helix</keyword>
<keyword evidence="1" id="KW-0472">Membrane</keyword>
<accession>A0A3D4T013</accession>
<reference evidence="2 3" key="1">
    <citation type="journal article" date="2018" name="Nat. Biotechnol.">
        <title>A standardized bacterial taxonomy based on genome phylogeny substantially revises the tree of life.</title>
        <authorList>
            <person name="Parks D.H."/>
            <person name="Chuvochina M."/>
            <person name="Waite D.W."/>
            <person name="Rinke C."/>
            <person name="Skarshewski A."/>
            <person name="Chaumeil P.A."/>
            <person name="Hugenholtz P."/>
        </authorList>
    </citation>
    <scope>NUCLEOTIDE SEQUENCE [LARGE SCALE GENOMIC DNA]</scope>
    <source>
        <strain evidence="2">UBA11247</strain>
    </source>
</reference>
<evidence type="ECO:0000256" key="1">
    <source>
        <dbReference type="SAM" id="Phobius"/>
    </source>
</evidence>
<dbReference type="EMBL" id="DQID01000228">
    <property type="protein sequence ID" value="HCT14859.1"/>
    <property type="molecule type" value="Genomic_DNA"/>
</dbReference>
<name>A0A3D4T013_9CORY</name>
<proteinExistence type="predicted"/>
<sequence>MKYATILGVLAGFLLAVGALWQGLTGFLVVLVLCGVGGVVGAHVEGLIDLRSVVRSGKRGRG</sequence>
<comment type="caution">
    <text evidence="2">The sequence shown here is derived from an EMBL/GenBank/DDBJ whole genome shotgun (WGS) entry which is preliminary data.</text>
</comment>
<gene>
    <name evidence="2" type="ORF">DIW82_08765</name>
</gene>
<evidence type="ECO:0000313" key="3">
    <source>
        <dbReference type="Proteomes" id="UP000261739"/>
    </source>
</evidence>
<organism evidence="2 3">
    <name type="scientific">Corynebacterium nuruki</name>
    <dbReference type="NCBI Taxonomy" id="1032851"/>
    <lineage>
        <taxon>Bacteria</taxon>
        <taxon>Bacillati</taxon>
        <taxon>Actinomycetota</taxon>
        <taxon>Actinomycetes</taxon>
        <taxon>Mycobacteriales</taxon>
        <taxon>Corynebacteriaceae</taxon>
        <taxon>Corynebacterium</taxon>
    </lineage>
</organism>
<dbReference type="Proteomes" id="UP000261739">
    <property type="component" value="Unassembled WGS sequence"/>
</dbReference>
<dbReference type="RefSeq" id="WP_010120793.1">
    <property type="nucleotide sequence ID" value="NZ_DAITTW010000058.1"/>
</dbReference>
<dbReference type="STRING" id="863239.GCA_000213935_01309"/>
<feature type="transmembrane region" description="Helical" evidence="1">
    <location>
        <begin position="29"/>
        <end position="48"/>
    </location>
</feature>